<gene>
    <name evidence="1" type="ordered locus">TEPIRE1_2600</name>
</gene>
<accession>F4LTS3</accession>
<dbReference type="KEGG" id="tep:TepRe1_2418"/>
<keyword evidence="2" id="KW-1185">Reference proteome</keyword>
<dbReference type="InterPro" id="IPR010064">
    <property type="entry name" value="HK97-gp10_tail"/>
</dbReference>
<reference evidence="2" key="1">
    <citation type="journal article" date="2013" name="Genome Announc.">
        <title>First genome sequence of a syntrophic acetate-oxidizing bacterium, Tepidanaerobacter acetatoxydans strain Re1.</title>
        <authorList>
            <person name="Manzoor S."/>
            <person name="Bongcam-Rudloff E."/>
            <person name="Schnurer A."/>
            <person name="Muller B."/>
        </authorList>
    </citation>
    <scope>NUCLEOTIDE SEQUENCE [LARGE SCALE GENOMIC DNA]</scope>
    <source>
        <strain evidence="2">Re1</strain>
    </source>
</reference>
<protein>
    <submittedName>
        <fullName evidence="1">Phage protein, HK97 gp10 family</fullName>
    </submittedName>
</protein>
<evidence type="ECO:0000313" key="2">
    <source>
        <dbReference type="Proteomes" id="UP000010802"/>
    </source>
</evidence>
<dbReference type="Proteomes" id="UP000010802">
    <property type="component" value="Chromosome"/>
</dbReference>
<sequence length="123" mass="13673">MANLELEGIENLITEVEKLGQQGARIENKALREAGEAMKEAIKQEAPRKTGTLKKSIEVSRVKTKDGAKYVEVGPGKEGWYGKFLEFGTVKMKAKPFMAPGYEKSKERAMDEIEKNLKEGLGL</sequence>
<organism evidence="1 2">
    <name type="scientific">Tepidanaerobacter acetatoxydans (strain DSM 21804 / JCM 16047 / Re1)</name>
    <dbReference type="NCBI Taxonomy" id="1209989"/>
    <lineage>
        <taxon>Bacteria</taxon>
        <taxon>Bacillati</taxon>
        <taxon>Bacillota</taxon>
        <taxon>Clostridia</taxon>
        <taxon>Thermosediminibacterales</taxon>
        <taxon>Tepidanaerobacteraceae</taxon>
        <taxon>Tepidanaerobacter</taxon>
    </lineage>
</organism>
<name>F4LTS3_TEPAE</name>
<dbReference type="eggNOG" id="ENOG503300D">
    <property type="taxonomic scope" value="Bacteria"/>
</dbReference>
<dbReference type="OrthoDB" id="886754at2"/>
<dbReference type="AlphaFoldDB" id="F4LTS3"/>
<dbReference type="STRING" id="1209989.TepRe1_2418"/>
<dbReference type="Pfam" id="PF04883">
    <property type="entry name" value="HK97-gp10_like"/>
    <property type="match status" value="1"/>
</dbReference>
<dbReference type="NCBIfam" id="TIGR01725">
    <property type="entry name" value="phge_HK97_gp10"/>
    <property type="match status" value="1"/>
</dbReference>
<dbReference type="PATRIC" id="fig|1209989.3.peg.2988"/>
<dbReference type="KEGG" id="tae:TepiRe1_2600"/>
<evidence type="ECO:0000313" key="1">
    <source>
        <dbReference type="EMBL" id="CCP27468.1"/>
    </source>
</evidence>
<accession>L0S6I7</accession>
<dbReference type="RefSeq" id="WP_013779439.1">
    <property type="nucleotide sequence ID" value="NC_015519.1"/>
</dbReference>
<dbReference type="EMBL" id="HF563609">
    <property type="protein sequence ID" value="CCP27468.1"/>
    <property type="molecule type" value="Genomic_DNA"/>
</dbReference>
<proteinExistence type="predicted"/>
<dbReference type="HOGENOM" id="CLU_127674_3_0_9"/>